<protein>
    <submittedName>
        <fullName evidence="2">Uncharacterized protein</fullName>
    </submittedName>
</protein>
<dbReference type="AlphaFoldDB" id="A0A699RWL1"/>
<dbReference type="EMBL" id="BKCJ011124955">
    <property type="protein sequence ID" value="GFC90183.1"/>
    <property type="molecule type" value="Genomic_DNA"/>
</dbReference>
<feature type="region of interest" description="Disordered" evidence="1">
    <location>
        <begin position="1"/>
        <end position="124"/>
    </location>
</feature>
<feature type="compositionally biased region" description="Basic and acidic residues" evidence="1">
    <location>
        <begin position="73"/>
        <end position="82"/>
    </location>
</feature>
<proteinExistence type="predicted"/>
<accession>A0A699RWL1</accession>
<name>A0A699RWL1_TANCI</name>
<feature type="compositionally biased region" description="Polar residues" evidence="1">
    <location>
        <begin position="49"/>
        <end position="66"/>
    </location>
</feature>
<sequence>GSAIPETTSDELTATVPDTKVLSKAEKSKKQKSSTSEATLSQDAKRTRSATTHAASGSSKKNLFNESSDDDDEVRKVGKQNDEQDDDCAEIPFMAPIPFKGNKGKENFSSSAVKGARTKDTMDGCVTLPPGMSVIIRFEDRKVG</sequence>
<gene>
    <name evidence="2" type="ORF">Tci_862153</name>
</gene>
<evidence type="ECO:0000313" key="2">
    <source>
        <dbReference type="EMBL" id="GFC90183.1"/>
    </source>
</evidence>
<organism evidence="2">
    <name type="scientific">Tanacetum cinerariifolium</name>
    <name type="common">Dalmatian daisy</name>
    <name type="synonym">Chrysanthemum cinerariifolium</name>
    <dbReference type="NCBI Taxonomy" id="118510"/>
    <lineage>
        <taxon>Eukaryota</taxon>
        <taxon>Viridiplantae</taxon>
        <taxon>Streptophyta</taxon>
        <taxon>Embryophyta</taxon>
        <taxon>Tracheophyta</taxon>
        <taxon>Spermatophyta</taxon>
        <taxon>Magnoliopsida</taxon>
        <taxon>eudicotyledons</taxon>
        <taxon>Gunneridae</taxon>
        <taxon>Pentapetalae</taxon>
        <taxon>asterids</taxon>
        <taxon>campanulids</taxon>
        <taxon>Asterales</taxon>
        <taxon>Asteraceae</taxon>
        <taxon>Asteroideae</taxon>
        <taxon>Anthemideae</taxon>
        <taxon>Anthemidinae</taxon>
        <taxon>Tanacetum</taxon>
    </lineage>
</organism>
<feature type="compositionally biased region" description="Polar residues" evidence="1">
    <location>
        <begin position="1"/>
        <end position="12"/>
    </location>
</feature>
<reference evidence="2" key="1">
    <citation type="journal article" date="2019" name="Sci. Rep.">
        <title>Draft genome of Tanacetum cinerariifolium, the natural source of mosquito coil.</title>
        <authorList>
            <person name="Yamashiro T."/>
            <person name="Shiraishi A."/>
            <person name="Satake H."/>
            <person name="Nakayama K."/>
        </authorList>
    </citation>
    <scope>NUCLEOTIDE SEQUENCE</scope>
</reference>
<evidence type="ECO:0000256" key="1">
    <source>
        <dbReference type="SAM" id="MobiDB-lite"/>
    </source>
</evidence>
<feature type="non-terminal residue" evidence="2">
    <location>
        <position position="1"/>
    </location>
</feature>
<comment type="caution">
    <text evidence="2">The sequence shown here is derived from an EMBL/GenBank/DDBJ whole genome shotgun (WGS) entry which is preliminary data.</text>
</comment>